<dbReference type="Gene3D" id="3.40.50.1820">
    <property type="entry name" value="alpha/beta hydrolase"/>
    <property type="match status" value="1"/>
</dbReference>
<evidence type="ECO:0000313" key="7">
    <source>
        <dbReference type="EMBL" id="GJE29517.1"/>
    </source>
</evidence>
<dbReference type="InterPro" id="IPR029058">
    <property type="entry name" value="AB_hydrolase_fold"/>
</dbReference>
<dbReference type="InterPro" id="IPR002470">
    <property type="entry name" value="Peptidase_S9A"/>
</dbReference>
<reference evidence="7" key="2">
    <citation type="submission" date="2021-08" db="EMBL/GenBank/DDBJ databases">
        <authorList>
            <person name="Tani A."/>
            <person name="Ola A."/>
            <person name="Ogura Y."/>
            <person name="Katsura K."/>
            <person name="Hayashi T."/>
        </authorList>
    </citation>
    <scope>NUCLEOTIDE SEQUENCE</scope>
    <source>
        <strain evidence="7">NBRC 15689</strain>
    </source>
</reference>
<dbReference type="Gene3D" id="2.130.10.120">
    <property type="entry name" value="Prolyl oligopeptidase, N-terminal domain"/>
    <property type="match status" value="1"/>
</dbReference>
<dbReference type="Pfam" id="PF02897">
    <property type="entry name" value="Peptidase_S9_N"/>
    <property type="match status" value="1"/>
</dbReference>
<dbReference type="InterPro" id="IPR001375">
    <property type="entry name" value="Peptidase_S9_cat"/>
</dbReference>
<dbReference type="Pfam" id="PF00326">
    <property type="entry name" value="Peptidase_S9"/>
    <property type="match status" value="1"/>
</dbReference>
<protein>
    <submittedName>
        <fullName evidence="7">Dipeptidyl aminopeptidase BI</fullName>
    </submittedName>
</protein>
<dbReference type="RefSeq" id="WP_238314148.1">
    <property type="nucleotide sequence ID" value="NZ_BPQV01000016.1"/>
</dbReference>
<keyword evidence="2" id="KW-0645">Protease</keyword>
<keyword evidence="4" id="KW-0720">Serine protease</keyword>
<evidence type="ECO:0000256" key="2">
    <source>
        <dbReference type="ARBA" id="ARBA00022670"/>
    </source>
</evidence>
<dbReference type="InterPro" id="IPR051543">
    <property type="entry name" value="Serine_Peptidase_S9A"/>
</dbReference>
<comment type="caution">
    <text evidence="7">The sequence shown here is derived from an EMBL/GenBank/DDBJ whole genome shotgun (WGS) entry which is preliminary data.</text>
</comment>
<dbReference type="PRINTS" id="PR00862">
    <property type="entry name" value="PROLIGOPTASE"/>
</dbReference>
<evidence type="ECO:0000313" key="8">
    <source>
        <dbReference type="Proteomes" id="UP001055156"/>
    </source>
</evidence>
<comment type="similarity">
    <text evidence="1">Belongs to the peptidase S9A family.</text>
</comment>
<organism evidence="7 8">
    <name type="scientific">Methylobacterium organophilum</name>
    <dbReference type="NCBI Taxonomy" id="410"/>
    <lineage>
        <taxon>Bacteria</taxon>
        <taxon>Pseudomonadati</taxon>
        <taxon>Pseudomonadota</taxon>
        <taxon>Alphaproteobacteria</taxon>
        <taxon>Hyphomicrobiales</taxon>
        <taxon>Methylobacteriaceae</taxon>
        <taxon>Methylobacterium</taxon>
    </lineage>
</organism>
<dbReference type="SUPFAM" id="SSF50993">
    <property type="entry name" value="Peptidase/esterase 'gauge' domain"/>
    <property type="match status" value="1"/>
</dbReference>
<dbReference type="GO" id="GO:0004177">
    <property type="term" value="F:aminopeptidase activity"/>
    <property type="evidence" value="ECO:0007669"/>
    <property type="project" value="UniProtKB-KW"/>
</dbReference>
<sequence>MTDTPPTIPPFALPPQAPVAEARPRPFHLHGCEVADDYAWLKAANWRDVLKDPAALDADIRAYLEAENAYAEAALGQAAALRKALVAEMRGRIREDDASVPEPDGPYAYYVRHREGGQHPLICRRPRTVVVLPGQGAETAAEGGPEEGEVILLDGDKLGEGLPFFEIAGTTHSDDHAFLAWGADTKGSELHTIRIRDLATGEDLPDRVEETAGQAVWSTDGSVFFYVALDENHRPARVMRHRVGTPQSEDAVVYEEADPGFFVHIGKTQSGRFLTVMASDHETSEVYLLERAAPEGPLTCVAPREERLMYSVEHWGEYLVLLTNADGAEDFKIVTCPLAQTARENWRDAVPHRPGVLIGHLHVLGNHLVRLEQENALPRIVVRDLKGEEHTVAFPEEAYSLGLSTGYEFETARIRFTYSSMTTPSETYDYDCVTRGRHLRKRQVVPSGHEAGAYVTRRLFATAPDGAQVPISLLHRRDTPLDGSAPLLLYGYGSYGASMSAAFRTNPLSLVDRGFVYAIAHVRGGTEKGWGWYLDGKREKKPNTFTDFVACARALIEAGYTSRKRIVAHGGSAGGMLMGAVANLAPELFAGIVADVPFVDVLNTMLDADLPLTPPEWPEWGNPAESEAAFRTILSYSPYDNVAAKAYPAILALGGLTDPRVTYWEPAKWVARLRATMTGGGPVLLRINMEAGHGGAAGRFDRLEEVGLIYAFALMAAQSASDPASA</sequence>
<keyword evidence="7" id="KW-0031">Aminopeptidase</keyword>
<name>A0ABQ4TCV7_METOR</name>
<dbReference type="InterPro" id="IPR023302">
    <property type="entry name" value="Pept_S9A_N"/>
</dbReference>
<proteinExistence type="inferred from homology"/>
<evidence type="ECO:0000256" key="4">
    <source>
        <dbReference type="ARBA" id="ARBA00022825"/>
    </source>
</evidence>
<dbReference type="SUPFAM" id="SSF53474">
    <property type="entry name" value="alpha/beta-Hydrolases"/>
    <property type="match status" value="1"/>
</dbReference>
<evidence type="ECO:0000259" key="5">
    <source>
        <dbReference type="Pfam" id="PF00326"/>
    </source>
</evidence>
<dbReference type="PANTHER" id="PTHR11757:SF19">
    <property type="entry name" value="PROLYL ENDOPEPTIDASE-LIKE"/>
    <property type="match status" value="1"/>
</dbReference>
<evidence type="ECO:0000256" key="3">
    <source>
        <dbReference type="ARBA" id="ARBA00022801"/>
    </source>
</evidence>
<evidence type="ECO:0000256" key="1">
    <source>
        <dbReference type="ARBA" id="ARBA00005228"/>
    </source>
</evidence>
<gene>
    <name evidence="7" type="primary">dapb1</name>
    <name evidence="7" type="ORF">LKMONMHP_4399</name>
</gene>
<accession>A0ABQ4TCV7</accession>
<keyword evidence="8" id="KW-1185">Reference proteome</keyword>
<keyword evidence="3" id="KW-0378">Hydrolase</keyword>
<feature type="domain" description="Peptidase S9A N-terminal" evidence="6">
    <location>
        <begin position="19"/>
        <end position="441"/>
    </location>
</feature>
<evidence type="ECO:0000259" key="6">
    <source>
        <dbReference type="Pfam" id="PF02897"/>
    </source>
</evidence>
<dbReference type="EMBL" id="BPQV01000016">
    <property type="protein sequence ID" value="GJE29517.1"/>
    <property type="molecule type" value="Genomic_DNA"/>
</dbReference>
<reference evidence="7" key="1">
    <citation type="journal article" date="2021" name="Front. Microbiol.">
        <title>Comprehensive Comparative Genomics and Phenotyping of Methylobacterium Species.</title>
        <authorList>
            <person name="Alessa O."/>
            <person name="Ogura Y."/>
            <person name="Fujitani Y."/>
            <person name="Takami H."/>
            <person name="Hayashi T."/>
            <person name="Sahin N."/>
            <person name="Tani A."/>
        </authorList>
    </citation>
    <scope>NUCLEOTIDE SEQUENCE</scope>
    <source>
        <strain evidence="7">NBRC 15689</strain>
    </source>
</reference>
<dbReference type="PANTHER" id="PTHR11757">
    <property type="entry name" value="PROTEASE FAMILY S9A OLIGOPEPTIDASE"/>
    <property type="match status" value="1"/>
</dbReference>
<feature type="domain" description="Peptidase S9 prolyl oligopeptidase catalytic" evidence="5">
    <location>
        <begin position="503"/>
        <end position="716"/>
    </location>
</feature>
<dbReference type="Proteomes" id="UP001055156">
    <property type="component" value="Unassembled WGS sequence"/>
</dbReference>